<dbReference type="Gene3D" id="2.40.30.10">
    <property type="entry name" value="Translation factors"/>
    <property type="match status" value="1"/>
</dbReference>
<gene>
    <name evidence="6" type="primary">ascD3</name>
    <name evidence="6" type="ORF">VPARA_52850</name>
</gene>
<dbReference type="PATRIC" id="fig|34073.19.peg.5402"/>
<dbReference type="SUPFAM" id="SSF54292">
    <property type="entry name" value="2Fe-2S ferredoxin-like"/>
    <property type="match status" value="1"/>
</dbReference>
<comment type="cofactor">
    <cofactor evidence="3">
        <name>[2Fe-2S] cluster</name>
        <dbReference type="ChEBI" id="CHEBI:190135"/>
    </cofactor>
</comment>
<dbReference type="GO" id="GO:0016491">
    <property type="term" value="F:oxidoreductase activity"/>
    <property type="evidence" value="ECO:0007669"/>
    <property type="project" value="UniProtKB-KW"/>
</dbReference>
<feature type="domain" description="2Fe-2S ferredoxin-type" evidence="4">
    <location>
        <begin position="3"/>
        <end position="92"/>
    </location>
</feature>
<protein>
    <submittedName>
        <fullName evidence="6">CDP-6-deoxy-L-threo-D-glycero-4-hexulose-3-dehydrase reductase</fullName>
        <ecNumber evidence="6">1.17.1.-</ecNumber>
    </submittedName>
</protein>
<evidence type="ECO:0000256" key="3">
    <source>
        <dbReference type="ARBA" id="ARBA00034078"/>
    </source>
</evidence>
<dbReference type="CDD" id="cd00207">
    <property type="entry name" value="fer2"/>
    <property type="match status" value="1"/>
</dbReference>
<dbReference type="EC" id="1.17.1.-" evidence="6"/>
<dbReference type="InterPro" id="IPR001041">
    <property type="entry name" value="2Fe-2S_ferredoxin-type"/>
</dbReference>
<dbReference type="GO" id="GO:0051537">
    <property type="term" value="F:2 iron, 2 sulfur cluster binding"/>
    <property type="evidence" value="ECO:0007669"/>
    <property type="project" value="UniProtKB-KW"/>
</dbReference>
<keyword evidence="2" id="KW-0411">Iron-sulfur</keyword>
<dbReference type="InterPro" id="IPR039261">
    <property type="entry name" value="FNR_nucleotide-bd"/>
</dbReference>
<evidence type="ECO:0000256" key="2">
    <source>
        <dbReference type="ARBA" id="ARBA00022714"/>
    </source>
</evidence>
<keyword evidence="2" id="KW-0479">Metal-binding</keyword>
<comment type="caution">
    <text evidence="6">The sequence shown here is derived from an EMBL/GenBank/DDBJ whole genome shotgun (WGS) entry which is preliminary data.</text>
</comment>
<dbReference type="InterPro" id="IPR001433">
    <property type="entry name" value="OxRdtase_FAD/NAD-bd"/>
</dbReference>
<feature type="domain" description="FAD-binding FR-type" evidence="5">
    <location>
        <begin position="98"/>
        <end position="197"/>
    </location>
</feature>
<sequence length="335" mass="36838">MAYRIQLLETAQTFIAQAGESVLEAALRQDQRLPHECRFGGCGTCRIRLVEGAVRYDEFPPGLTPEEAAEGYALACQAQPESDLVISAARHLPPCSEPARHVATVKAVRPLAEDVLHLALEVPCEAELLYRAGQYINILLPDGSHRSFSMASRPHPQVLDFHIRRIPEGRFTSGDAARLQPGDRLPVELPHGTFCYHAEDYRPLIMVATGTGLAPIKSILESLMDDEDCPPVSLYWGMRTEADLYLHDEIQAWAGRLCDFRYVPVLSRAGAGWNGRRGHVQDAVLADVDDLSEHAIYLCGSPAMIGDAKRAFLARGASIDQLYSDSFTFQSAIAA</sequence>
<dbReference type="EMBL" id="JZWI01000032">
    <property type="protein sequence ID" value="KLN53599.1"/>
    <property type="molecule type" value="Genomic_DNA"/>
</dbReference>
<dbReference type="InterPro" id="IPR012675">
    <property type="entry name" value="Beta-grasp_dom_sf"/>
</dbReference>
<dbReference type="PROSITE" id="PS00197">
    <property type="entry name" value="2FE2S_FER_1"/>
    <property type="match status" value="1"/>
</dbReference>
<keyword evidence="2" id="KW-0408">Iron</keyword>
<dbReference type="Pfam" id="PF00175">
    <property type="entry name" value="NAD_binding_1"/>
    <property type="match status" value="1"/>
</dbReference>
<dbReference type="PANTHER" id="PTHR47354">
    <property type="entry name" value="NADH OXIDOREDUCTASE HCR"/>
    <property type="match status" value="1"/>
</dbReference>
<evidence type="ECO:0000256" key="1">
    <source>
        <dbReference type="ARBA" id="ARBA00001974"/>
    </source>
</evidence>
<dbReference type="SUPFAM" id="SSF52343">
    <property type="entry name" value="Ferredoxin reductase-like, C-terminal NADP-linked domain"/>
    <property type="match status" value="1"/>
</dbReference>
<dbReference type="CDD" id="cd06189">
    <property type="entry name" value="flavin_oxioreductase"/>
    <property type="match status" value="1"/>
</dbReference>
<dbReference type="PROSITE" id="PS51384">
    <property type="entry name" value="FAD_FR"/>
    <property type="match status" value="1"/>
</dbReference>
<dbReference type="InterPro" id="IPR001709">
    <property type="entry name" value="Flavoprot_Pyr_Nucl_cyt_Rdtase"/>
</dbReference>
<accession>A0A0H2LTR9</accession>
<reference evidence="6 7" key="1">
    <citation type="submission" date="2015-03" db="EMBL/GenBank/DDBJ databases">
        <title>Genome sequence of Variovorax paradoxus TBEA6.</title>
        <authorList>
            <person name="Poehlein A."/>
            <person name="Schuldes J."/>
            <person name="Wuebbeler J.H."/>
            <person name="Hiessl S."/>
            <person name="Steinbuechel A."/>
            <person name="Daniel R."/>
        </authorList>
    </citation>
    <scope>NUCLEOTIDE SEQUENCE [LARGE SCALE GENOMIC DNA]</scope>
    <source>
        <strain evidence="6 7">TBEA6</strain>
    </source>
</reference>
<evidence type="ECO:0000313" key="6">
    <source>
        <dbReference type="EMBL" id="KLN53599.1"/>
    </source>
</evidence>
<proteinExistence type="predicted"/>
<dbReference type="Pfam" id="PF00111">
    <property type="entry name" value="Fer2"/>
    <property type="match status" value="1"/>
</dbReference>
<evidence type="ECO:0000313" key="7">
    <source>
        <dbReference type="Proteomes" id="UP000035170"/>
    </source>
</evidence>
<evidence type="ECO:0000259" key="5">
    <source>
        <dbReference type="PROSITE" id="PS51384"/>
    </source>
</evidence>
<dbReference type="InterPro" id="IPR036010">
    <property type="entry name" value="2Fe-2S_ferredoxin-like_sf"/>
</dbReference>
<dbReference type="InterPro" id="IPR017938">
    <property type="entry name" value="Riboflavin_synthase-like_b-brl"/>
</dbReference>
<dbReference type="SUPFAM" id="SSF63380">
    <property type="entry name" value="Riboflavin synthase domain-like"/>
    <property type="match status" value="1"/>
</dbReference>
<keyword evidence="6" id="KW-0560">Oxidoreductase</keyword>
<dbReference type="InterPro" id="IPR050415">
    <property type="entry name" value="MRET"/>
</dbReference>
<dbReference type="AlphaFoldDB" id="A0A0H2LTR9"/>
<dbReference type="PROSITE" id="PS51085">
    <property type="entry name" value="2FE2S_FER_2"/>
    <property type="match status" value="1"/>
</dbReference>
<keyword evidence="2" id="KW-0001">2Fe-2S</keyword>
<evidence type="ECO:0000259" key="4">
    <source>
        <dbReference type="PROSITE" id="PS51085"/>
    </source>
</evidence>
<name>A0A0H2LTR9_VARPD</name>
<dbReference type="Gene3D" id="3.40.50.80">
    <property type="entry name" value="Nucleotide-binding domain of ferredoxin-NADP reductase (FNR) module"/>
    <property type="match status" value="1"/>
</dbReference>
<dbReference type="InterPro" id="IPR006058">
    <property type="entry name" value="2Fe2S_fd_BS"/>
</dbReference>
<dbReference type="PANTHER" id="PTHR47354:SF5">
    <property type="entry name" value="PROTEIN RFBI"/>
    <property type="match status" value="1"/>
</dbReference>
<dbReference type="InterPro" id="IPR008333">
    <property type="entry name" value="Cbr1-like_FAD-bd_dom"/>
</dbReference>
<organism evidence="6 7">
    <name type="scientific">Variovorax paradoxus</name>
    <dbReference type="NCBI Taxonomy" id="34073"/>
    <lineage>
        <taxon>Bacteria</taxon>
        <taxon>Pseudomonadati</taxon>
        <taxon>Pseudomonadota</taxon>
        <taxon>Betaproteobacteria</taxon>
        <taxon>Burkholderiales</taxon>
        <taxon>Comamonadaceae</taxon>
        <taxon>Variovorax</taxon>
    </lineage>
</organism>
<dbReference type="Gene3D" id="3.10.20.30">
    <property type="match status" value="1"/>
</dbReference>
<dbReference type="Pfam" id="PF00970">
    <property type="entry name" value="FAD_binding_6"/>
    <property type="match status" value="1"/>
</dbReference>
<dbReference type="PRINTS" id="PR00410">
    <property type="entry name" value="PHEHYDRXLASE"/>
</dbReference>
<dbReference type="InterPro" id="IPR017927">
    <property type="entry name" value="FAD-bd_FR_type"/>
</dbReference>
<comment type="cofactor">
    <cofactor evidence="1">
        <name>FAD</name>
        <dbReference type="ChEBI" id="CHEBI:57692"/>
    </cofactor>
</comment>
<dbReference type="Proteomes" id="UP000035170">
    <property type="component" value="Unassembled WGS sequence"/>
</dbReference>
<keyword evidence="7" id="KW-1185">Reference proteome</keyword>
<dbReference type="PRINTS" id="PR00371">
    <property type="entry name" value="FPNCR"/>
</dbReference>
<dbReference type="RefSeq" id="WP_047786630.1">
    <property type="nucleotide sequence ID" value="NZ_JZWI01000032.1"/>
</dbReference>